<dbReference type="Proteomes" id="UP001235712">
    <property type="component" value="Unassembled WGS sequence"/>
</dbReference>
<feature type="transmembrane region" description="Helical" evidence="1">
    <location>
        <begin position="12"/>
        <end position="33"/>
    </location>
</feature>
<sequence length="164" mass="17766">MGDWARLVARLTGMGVVALIAGLCFVALAALIPGRWEGSGAGNLVASWITALWVTHWYPAGLPWQVVAMAAGGMALGATTAILQDACTISGVPFGVEEVEREVRGVTLVKTRERRLHLLPRDFRIRTASAFERHFIRFPVLCLVVWQSFELAADCGLFGSPFAL</sequence>
<keyword evidence="1" id="KW-0472">Membrane</keyword>
<proteinExistence type="predicted"/>
<organism evidence="2 3">
    <name type="scientific">Kineosporia succinea</name>
    <dbReference type="NCBI Taxonomy" id="84632"/>
    <lineage>
        <taxon>Bacteria</taxon>
        <taxon>Bacillati</taxon>
        <taxon>Actinomycetota</taxon>
        <taxon>Actinomycetes</taxon>
        <taxon>Kineosporiales</taxon>
        <taxon>Kineosporiaceae</taxon>
        <taxon>Kineosporia</taxon>
    </lineage>
</organism>
<name>A0ABT9PAE2_9ACTN</name>
<gene>
    <name evidence="2" type="ORF">J2S57_005143</name>
</gene>
<keyword evidence="1" id="KW-0812">Transmembrane</keyword>
<keyword evidence="3" id="KW-1185">Reference proteome</keyword>
<protein>
    <submittedName>
        <fullName evidence="2">Uncharacterized protein</fullName>
    </submittedName>
</protein>
<evidence type="ECO:0000313" key="2">
    <source>
        <dbReference type="EMBL" id="MDP9829394.1"/>
    </source>
</evidence>
<keyword evidence="1" id="KW-1133">Transmembrane helix</keyword>
<dbReference type="RefSeq" id="WP_307247536.1">
    <property type="nucleotide sequence ID" value="NZ_JAUSQZ010000001.1"/>
</dbReference>
<evidence type="ECO:0000313" key="3">
    <source>
        <dbReference type="Proteomes" id="UP001235712"/>
    </source>
</evidence>
<accession>A0ABT9PAE2</accession>
<feature type="transmembrane region" description="Helical" evidence="1">
    <location>
        <begin position="64"/>
        <end position="83"/>
    </location>
</feature>
<evidence type="ECO:0000256" key="1">
    <source>
        <dbReference type="SAM" id="Phobius"/>
    </source>
</evidence>
<dbReference type="EMBL" id="JAUSQZ010000001">
    <property type="protein sequence ID" value="MDP9829394.1"/>
    <property type="molecule type" value="Genomic_DNA"/>
</dbReference>
<reference evidence="2 3" key="1">
    <citation type="submission" date="2023-07" db="EMBL/GenBank/DDBJ databases">
        <title>Sequencing the genomes of 1000 actinobacteria strains.</title>
        <authorList>
            <person name="Klenk H.-P."/>
        </authorList>
    </citation>
    <scope>NUCLEOTIDE SEQUENCE [LARGE SCALE GENOMIC DNA]</scope>
    <source>
        <strain evidence="2 3">DSM 44388</strain>
    </source>
</reference>
<comment type="caution">
    <text evidence="2">The sequence shown here is derived from an EMBL/GenBank/DDBJ whole genome shotgun (WGS) entry which is preliminary data.</text>
</comment>